<dbReference type="EMBL" id="LIAE01010763">
    <property type="protein sequence ID" value="PAV55570.1"/>
    <property type="molecule type" value="Genomic_DNA"/>
</dbReference>
<dbReference type="InterPro" id="IPR038192">
    <property type="entry name" value="CSTF_C_sf"/>
</dbReference>
<dbReference type="STRING" id="2018661.A0A2A2J0F1"/>
<evidence type="ECO:0000256" key="2">
    <source>
        <dbReference type="ARBA" id="ARBA00022884"/>
    </source>
</evidence>
<dbReference type="FunFam" id="1.10.20.70:FF:000001">
    <property type="entry name" value="Cleavage stimulation factor subunit 2"/>
    <property type="match status" value="1"/>
</dbReference>
<dbReference type="InterPro" id="IPR026896">
    <property type="entry name" value="CSTF_C"/>
</dbReference>
<comment type="caution">
    <text evidence="7">The sequence shown here is derived from an EMBL/GenBank/DDBJ whole genome shotgun (WGS) entry which is preliminary data.</text>
</comment>
<feature type="region of interest" description="Disordered" evidence="5">
    <location>
        <begin position="213"/>
        <end position="248"/>
    </location>
</feature>
<dbReference type="Proteomes" id="UP000218231">
    <property type="component" value="Unassembled WGS sequence"/>
</dbReference>
<feature type="compositionally biased region" description="Low complexity" evidence="5">
    <location>
        <begin position="213"/>
        <end position="240"/>
    </location>
</feature>
<sequence length="296" mass="32717">MFKSPQIPINSFERSARSVFVGNISYDVPEETIRQLFQTVGPVLSMKMVHDRETHKPKGYGFIEYGDIATAERAIRNLNGHELNGRQLRVDSAAGGDRSADEMQQLQQVLAPPAEENAYGPEPEPGKAPEAISRSVASLPPEKMFELMKQMRDAVRLNPNEVKHMLIQNPQLSYALLQAQVVMRIVDPQTAIAMLHRETPAMTTPFSQNAFSVSSMPGSSLHPSSFSHPPPHSSIGPSISRAPASAPVPEITPEEEANAQLLMQVMALSEREIAMLPPGDREKVIELRNRLKQTVK</sequence>
<dbReference type="InterPro" id="IPR035979">
    <property type="entry name" value="RBD_domain_sf"/>
</dbReference>
<organism evidence="7 8">
    <name type="scientific">Diploscapter pachys</name>
    <dbReference type="NCBI Taxonomy" id="2018661"/>
    <lineage>
        <taxon>Eukaryota</taxon>
        <taxon>Metazoa</taxon>
        <taxon>Ecdysozoa</taxon>
        <taxon>Nematoda</taxon>
        <taxon>Chromadorea</taxon>
        <taxon>Rhabditida</taxon>
        <taxon>Rhabditina</taxon>
        <taxon>Rhabditomorpha</taxon>
        <taxon>Rhabditoidea</taxon>
        <taxon>Rhabditidae</taxon>
        <taxon>Diploscapter</taxon>
    </lineage>
</organism>
<dbReference type="Gene3D" id="1.25.40.630">
    <property type="match status" value="1"/>
</dbReference>
<evidence type="ECO:0000256" key="1">
    <source>
        <dbReference type="ARBA" id="ARBA00004123"/>
    </source>
</evidence>
<gene>
    <name evidence="7" type="ORF">WR25_09927</name>
</gene>
<dbReference type="Gene3D" id="3.30.70.330">
    <property type="match status" value="1"/>
</dbReference>
<proteinExistence type="predicted"/>
<dbReference type="PANTHER" id="PTHR45735">
    <property type="entry name" value="CLEAVAGE STIMULATION FACTOR SUBUNIT 2"/>
    <property type="match status" value="1"/>
</dbReference>
<evidence type="ECO:0000259" key="6">
    <source>
        <dbReference type="PROSITE" id="PS50102"/>
    </source>
</evidence>
<dbReference type="PANTHER" id="PTHR45735:SF2">
    <property type="entry name" value="CLEAVAGE STIMULATION FACTOR SUBUNIT 2"/>
    <property type="match status" value="1"/>
</dbReference>
<evidence type="ECO:0000313" key="7">
    <source>
        <dbReference type="EMBL" id="PAV55570.1"/>
    </source>
</evidence>
<evidence type="ECO:0000256" key="4">
    <source>
        <dbReference type="PROSITE-ProRule" id="PRU00176"/>
    </source>
</evidence>
<dbReference type="CDD" id="cd12398">
    <property type="entry name" value="RRM_CSTF2_RNA15_like"/>
    <property type="match status" value="1"/>
</dbReference>
<comment type="subcellular location">
    <subcellularLocation>
        <location evidence="1">Nucleus</location>
    </subcellularLocation>
</comment>
<dbReference type="Pfam" id="PF00076">
    <property type="entry name" value="RRM_1"/>
    <property type="match status" value="1"/>
</dbReference>
<keyword evidence="3" id="KW-0539">Nucleus</keyword>
<feature type="domain" description="RRM" evidence="6">
    <location>
        <begin position="17"/>
        <end position="95"/>
    </location>
</feature>
<keyword evidence="2 4" id="KW-0694">RNA-binding</keyword>
<reference evidence="7 8" key="1">
    <citation type="journal article" date="2017" name="Curr. Biol.">
        <title>Genome architecture and evolution of a unichromosomal asexual nematode.</title>
        <authorList>
            <person name="Fradin H."/>
            <person name="Zegar C."/>
            <person name="Gutwein M."/>
            <person name="Lucas J."/>
            <person name="Kovtun M."/>
            <person name="Corcoran D."/>
            <person name="Baugh L.R."/>
            <person name="Kiontke K."/>
            <person name="Gunsalus K."/>
            <person name="Fitch D.H."/>
            <person name="Piano F."/>
        </authorList>
    </citation>
    <scope>NUCLEOTIDE SEQUENCE [LARGE SCALE GENOMIC DNA]</scope>
    <source>
        <strain evidence="7">PF1309</strain>
    </source>
</reference>
<dbReference type="InterPro" id="IPR012677">
    <property type="entry name" value="Nucleotide-bd_a/b_plait_sf"/>
</dbReference>
<keyword evidence="8" id="KW-1185">Reference proteome</keyword>
<dbReference type="Pfam" id="PF14327">
    <property type="entry name" value="CSTF2_hinge"/>
    <property type="match status" value="1"/>
</dbReference>
<dbReference type="SMART" id="SM00360">
    <property type="entry name" value="RRM"/>
    <property type="match status" value="1"/>
</dbReference>
<dbReference type="PROSITE" id="PS50102">
    <property type="entry name" value="RRM"/>
    <property type="match status" value="1"/>
</dbReference>
<dbReference type="SUPFAM" id="SSF54928">
    <property type="entry name" value="RNA-binding domain, RBD"/>
    <property type="match status" value="1"/>
</dbReference>
<dbReference type="Pfam" id="PF14304">
    <property type="entry name" value="CSTF_C"/>
    <property type="match status" value="1"/>
</dbReference>
<protein>
    <recommendedName>
        <fullName evidence="6">RRM domain-containing protein</fullName>
    </recommendedName>
</protein>
<dbReference type="InterPro" id="IPR000504">
    <property type="entry name" value="RRM_dom"/>
</dbReference>
<dbReference type="AlphaFoldDB" id="A0A2A2J0F1"/>
<dbReference type="InterPro" id="IPR025742">
    <property type="entry name" value="CSTF2_hinge"/>
</dbReference>
<dbReference type="Gene3D" id="1.10.20.70">
    <property type="entry name" value="Transcription termination and cleavage factor, C-terminal domain"/>
    <property type="match status" value="1"/>
</dbReference>
<evidence type="ECO:0000256" key="3">
    <source>
        <dbReference type="ARBA" id="ARBA00023242"/>
    </source>
</evidence>
<dbReference type="GO" id="GO:0005847">
    <property type="term" value="C:mRNA cleavage and polyadenylation specificity factor complex"/>
    <property type="evidence" value="ECO:0007669"/>
    <property type="project" value="TreeGrafter"/>
</dbReference>
<accession>A0A2A2J0F1</accession>
<evidence type="ECO:0000256" key="5">
    <source>
        <dbReference type="SAM" id="MobiDB-lite"/>
    </source>
</evidence>
<evidence type="ECO:0000313" key="8">
    <source>
        <dbReference type="Proteomes" id="UP000218231"/>
    </source>
</evidence>
<dbReference type="GO" id="GO:0003729">
    <property type="term" value="F:mRNA binding"/>
    <property type="evidence" value="ECO:0007669"/>
    <property type="project" value="TreeGrafter"/>
</dbReference>
<dbReference type="FunFam" id="1.25.40.630:FF:000001">
    <property type="entry name" value="Cleavage stimulation factor subunit 2"/>
    <property type="match status" value="1"/>
</dbReference>
<name>A0A2A2J0F1_9BILA</name>
<dbReference type="GO" id="GO:0031124">
    <property type="term" value="P:mRNA 3'-end processing"/>
    <property type="evidence" value="ECO:0007669"/>
    <property type="project" value="InterPro"/>
</dbReference>
<dbReference type="OrthoDB" id="272703at2759"/>